<gene>
    <name evidence="3" type="ORF">LIER_23466</name>
</gene>
<keyword evidence="4" id="KW-1185">Reference proteome</keyword>
<evidence type="ECO:0000313" key="4">
    <source>
        <dbReference type="Proteomes" id="UP001454036"/>
    </source>
</evidence>
<dbReference type="AlphaFoldDB" id="A0AAV3R080"/>
<accession>A0AAV3R080</accession>
<name>A0AAV3R080_LITER</name>
<dbReference type="PANTHER" id="PTHR42648:SF28">
    <property type="entry name" value="TRANSPOSON-ENCODED PROTEIN WITH RIBONUCLEASE H-LIKE AND RETROVIRUS ZINC FINGER-LIKE DOMAINS"/>
    <property type="match status" value="1"/>
</dbReference>
<evidence type="ECO:0000259" key="2">
    <source>
        <dbReference type="PROSITE" id="PS50994"/>
    </source>
</evidence>
<dbReference type="GO" id="GO:0015074">
    <property type="term" value="P:DNA integration"/>
    <property type="evidence" value="ECO:0007669"/>
    <property type="project" value="InterPro"/>
</dbReference>
<evidence type="ECO:0000256" key="1">
    <source>
        <dbReference type="SAM" id="MobiDB-lite"/>
    </source>
</evidence>
<sequence length="103" mass="12082">MGKQHRVSFNKFAQRKGKVLELVYSDEIVDYPLRTKNQVINVFKQFHVLVERETGEYLKCVRTDNEGEYIGAFDQYCKEHGIQHEQSVPKTPQHNGLAERTEQ</sequence>
<feature type="domain" description="Integrase catalytic" evidence="2">
    <location>
        <begin position="1"/>
        <end position="103"/>
    </location>
</feature>
<dbReference type="InterPro" id="IPR039537">
    <property type="entry name" value="Retrotran_Ty1/copia-like"/>
</dbReference>
<comment type="caution">
    <text evidence="3">The sequence shown here is derived from an EMBL/GenBank/DDBJ whole genome shotgun (WGS) entry which is preliminary data.</text>
</comment>
<evidence type="ECO:0000313" key="3">
    <source>
        <dbReference type="EMBL" id="GAA0168841.1"/>
    </source>
</evidence>
<dbReference type="GO" id="GO:0003676">
    <property type="term" value="F:nucleic acid binding"/>
    <property type="evidence" value="ECO:0007669"/>
    <property type="project" value="InterPro"/>
</dbReference>
<reference evidence="3 4" key="1">
    <citation type="submission" date="2024-01" db="EMBL/GenBank/DDBJ databases">
        <title>The complete chloroplast genome sequence of Lithospermum erythrorhizon: insights into the phylogenetic relationship among Boraginaceae species and the maternal lineages of purple gromwells.</title>
        <authorList>
            <person name="Okada T."/>
            <person name="Watanabe K."/>
        </authorList>
    </citation>
    <scope>NUCLEOTIDE SEQUENCE [LARGE SCALE GENOMIC DNA]</scope>
</reference>
<proteinExistence type="predicted"/>
<protein>
    <recommendedName>
        <fullName evidence="2">Integrase catalytic domain-containing protein</fullName>
    </recommendedName>
</protein>
<dbReference type="Gene3D" id="3.30.420.10">
    <property type="entry name" value="Ribonuclease H-like superfamily/Ribonuclease H"/>
    <property type="match status" value="1"/>
</dbReference>
<feature type="compositionally biased region" description="Polar residues" evidence="1">
    <location>
        <begin position="84"/>
        <end position="94"/>
    </location>
</feature>
<feature type="region of interest" description="Disordered" evidence="1">
    <location>
        <begin position="83"/>
        <end position="103"/>
    </location>
</feature>
<dbReference type="PANTHER" id="PTHR42648">
    <property type="entry name" value="TRANSPOSASE, PUTATIVE-RELATED"/>
    <property type="match status" value="1"/>
</dbReference>
<dbReference type="Proteomes" id="UP001454036">
    <property type="component" value="Unassembled WGS sequence"/>
</dbReference>
<dbReference type="InterPro" id="IPR036397">
    <property type="entry name" value="RNaseH_sf"/>
</dbReference>
<dbReference type="PROSITE" id="PS50994">
    <property type="entry name" value="INTEGRASE"/>
    <property type="match status" value="1"/>
</dbReference>
<organism evidence="3 4">
    <name type="scientific">Lithospermum erythrorhizon</name>
    <name type="common">Purple gromwell</name>
    <name type="synonym">Lithospermum officinale var. erythrorhizon</name>
    <dbReference type="NCBI Taxonomy" id="34254"/>
    <lineage>
        <taxon>Eukaryota</taxon>
        <taxon>Viridiplantae</taxon>
        <taxon>Streptophyta</taxon>
        <taxon>Embryophyta</taxon>
        <taxon>Tracheophyta</taxon>
        <taxon>Spermatophyta</taxon>
        <taxon>Magnoliopsida</taxon>
        <taxon>eudicotyledons</taxon>
        <taxon>Gunneridae</taxon>
        <taxon>Pentapetalae</taxon>
        <taxon>asterids</taxon>
        <taxon>lamiids</taxon>
        <taxon>Boraginales</taxon>
        <taxon>Boraginaceae</taxon>
        <taxon>Boraginoideae</taxon>
        <taxon>Lithospermeae</taxon>
        <taxon>Lithospermum</taxon>
    </lineage>
</organism>
<dbReference type="InterPro" id="IPR012337">
    <property type="entry name" value="RNaseH-like_sf"/>
</dbReference>
<dbReference type="SUPFAM" id="SSF53098">
    <property type="entry name" value="Ribonuclease H-like"/>
    <property type="match status" value="1"/>
</dbReference>
<dbReference type="InterPro" id="IPR001584">
    <property type="entry name" value="Integrase_cat-core"/>
</dbReference>
<dbReference type="EMBL" id="BAABME010006613">
    <property type="protein sequence ID" value="GAA0168841.1"/>
    <property type="molecule type" value="Genomic_DNA"/>
</dbReference>